<proteinExistence type="predicted"/>
<evidence type="ECO:0000313" key="1">
    <source>
        <dbReference type="EMBL" id="CAH1115219.1"/>
    </source>
</evidence>
<gene>
    <name evidence="1" type="ORF">PSYICH_LOCUS15187</name>
</gene>
<protein>
    <recommendedName>
        <fullName evidence="3">DUF4817 domain-containing protein</fullName>
    </recommendedName>
</protein>
<evidence type="ECO:0000313" key="2">
    <source>
        <dbReference type="Proteomes" id="UP001153636"/>
    </source>
</evidence>
<name>A0A9P0GIW5_9CUCU</name>
<keyword evidence="2" id="KW-1185">Reference proteome</keyword>
<sequence>MNNLTVPNCLNKKIKLRLCSQVFKFIDFTNLKMNFETNKLTDMILVLGASDENCLLATRIYKKKYPDRGQTRKEIFENLLERFKCTGNVAYQKNDREKRTLNEQNELSILLSVTESVAPGFLRLMVLIST</sequence>
<reference evidence="1" key="1">
    <citation type="submission" date="2022-01" db="EMBL/GenBank/DDBJ databases">
        <authorList>
            <person name="King R."/>
        </authorList>
    </citation>
    <scope>NUCLEOTIDE SEQUENCE</scope>
</reference>
<accession>A0A9P0GIW5</accession>
<dbReference type="AlphaFoldDB" id="A0A9P0GIW5"/>
<dbReference type="OrthoDB" id="6768865at2759"/>
<evidence type="ECO:0008006" key="3">
    <source>
        <dbReference type="Google" id="ProtNLM"/>
    </source>
</evidence>
<dbReference type="EMBL" id="OV651821">
    <property type="protein sequence ID" value="CAH1115219.1"/>
    <property type="molecule type" value="Genomic_DNA"/>
</dbReference>
<dbReference type="Proteomes" id="UP001153636">
    <property type="component" value="Chromosome 9"/>
</dbReference>
<organism evidence="1 2">
    <name type="scientific">Psylliodes chrysocephalus</name>
    <dbReference type="NCBI Taxonomy" id="3402493"/>
    <lineage>
        <taxon>Eukaryota</taxon>
        <taxon>Metazoa</taxon>
        <taxon>Ecdysozoa</taxon>
        <taxon>Arthropoda</taxon>
        <taxon>Hexapoda</taxon>
        <taxon>Insecta</taxon>
        <taxon>Pterygota</taxon>
        <taxon>Neoptera</taxon>
        <taxon>Endopterygota</taxon>
        <taxon>Coleoptera</taxon>
        <taxon>Polyphaga</taxon>
        <taxon>Cucujiformia</taxon>
        <taxon>Chrysomeloidea</taxon>
        <taxon>Chrysomelidae</taxon>
        <taxon>Galerucinae</taxon>
        <taxon>Alticini</taxon>
        <taxon>Psylliodes</taxon>
    </lineage>
</organism>